<proteinExistence type="inferred from homology"/>
<feature type="region of interest" description="Disordered" evidence="2">
    <location>
        <begin position="123"/>
        <end position="150"/>
    </location>
</feature>
<keyword evidence="5" id="KW-1185">Reference proteome</keyword>
<dbReference type="Gene3D" id="2.120.10.70">
    <property type="entry name" value="Fucose-specific lectin"/>
    <property type="match status" value="2"/>
</dbReference>
<dbReference type="SUPFAM" id="SSF89372">
    <property type="entry name" value="Fucose-specific lectin"/>
    <property type="match status" value="1"/>
</dbReference>
<evidence type="ECO:0000313" key="6">
    <source>
        <dbReference type="RefSeq" id="XP_033535914.1"/>
    </source>
</evidence>
<protein>
    <recommendedName>
        <fullName evidence="7">Fucose-specific lectin</fullName>
    </recommendedName>
</protein>
<gene>
    <name evidence="4 6" type="ORF">P152DRAFT_266291</name>
</gene>
<dbReference type="AlphaFoldDB" id="A0A6G1G8C8"/>
<keyword evidence="3" id="KW-0812">Transmembrane</keyword>
<organism evidence="4">
    <name type="scientific">Eremomyces bilateralis CBS 781.70</name>
    <dbReference type="NCBI Taxonomy" id="1392243"/>
    <lineage>
        <taxon>Eukaryota</taxon>
        <taxon>Fungi</taxon>
        <taxon>Dikarya</taxon>
        <taxon>Ascomycota</taxon>
        <taxon>Pezizomycotina</taxon>
        <taxon>Dothideomycetes</taxon>
        <taxon>Dothideomycetes incertae sedis</taxon>
        <taxon>Eremomycetales</taxon>
        <taxon>Eremomycetaceae</taxon>
        <taxon>Eremomyces</taxon>
    </lineage>
</organism>
<feature type="compositionally biased region" description="Polar residues" evidence="2">
    <location>
        <begin position="133"/>
        <end position="149"/>
    </location>
</feature>
<evidence type="ECO:0000313" key="5">
    <source>
        <dbReference type="Proteomes" id="UP000504638"/>
    </source>
</evidence>
<name>A0A6G1G8C8_9PEZI</name>
<dbReference type="Proteomes" id="UP000504638">
    <property type="component" value="Unplaced"/>
</dbReference>
<feature type="transmembrane region" description="Helical" evidence="3">
    <location>
        <begin position="96"/>
        <end position="119"/>
    </location>
</feature>
<evidence type="ECO:0000256" key="3">
    <source>
        <dbReference type="SAM" id="Phobius"/>
    </source>
</evidence>
<dbReference type="RefSeq" id="XP_033535914.1">
    <property type="nucleotide sequence ID" value="XM_033674832.1"/>
</dbReference>
<evidence type="ECO:0000256" key="2">
    <source>
        <dbReference type="SAM" id="MobiDB-lite"/>
    </source>
</evidence>
<dbReference type="EMBL" id="ML975153">
    <property type="protein sequence ID" value="KAF1814283.1"/>
    <property type="molecule type" value="Genomic_DNA"/>
</dbReference>
<evidence type="ECO:0000256" key="1">
    <source>
        <dbReference type="ARBA" id="ARBA00009042"/>
    </source>
</evidence>
<feature type="region of interest" description="Disordered" evidence="2">
    <location>
        <begin position="1"/>
        <end position="24"/>
    </location>
</feature>
<dbReference type="OrthoDB" id="10333310at2759"/>
<dbReference type="InterPro" id="IPR012475">
    <property type="entry name" value="Fungal_lectin"/>
</dbReference>
<reference evidence="6" key="3">
    <citation type="submission" date="2025-04" db="UniProtKB">
        <authorList>
            <consortium name="RefSeq"/>
        </authorList>
    </citation>
    <scope>IDENTIFICATION</scope>
    <source>
        <strain evidence="6">CBS 781.70</strain>
    </source>
</reference>
<accession>A0A6G1G8C8</accession>
<sequence length="426" mass="46879">MTGLQSTPVEHDLDPLPESFQNSHHLDHSYPEVHYSESQDQYRSQYAHADPNNQHESHGLYPVAVHEVDANALKSNAASVIPAENKKRVCGIRRRILYFGLVFFVLVAAIVGGVAGGILGSRHKSNRQDGQAPLTTNNLNSPPDTNTSVPAPKPMRAIVAAQSDATIFIFWQVSNGDLYMHGYFNKPSIWANPMKLNMSLPAIDNTPIAAATWQSNDYFEIRMHYTARSQSTLASLVFRCHGNGTLCTNPESNTIPSSSALIAGAGLSLISPSLNILREYMVGSDGSVLEAAYDPTSGWRAPREISNGAKAHLASPVAVKMVKGEIWLFWFNEETRLQMASSVWTSSTWTKGLSCFFHPYSSRQSPRTSPEKSPARLASRCLIPPMQSKSSTSTALRCSRCSIRTANGQLEILGHRFRARAHRMGR</sequence>
<keyword evidence="3" id="KW-0472">Membrane</keyword>
<reference evidence="4 6" key="1">
    <citation type="submission" date="2020-01" db="EMBL/GenBank/DDBJ databases">
        <authorList>
            <consortium name="DOE Joint Genome Institute"/>
            <person name="Haridas S."/>
            <person name="Albert R."/>
            <person name="Binder M."/>
            <person name="Bloem J."/>
            <person name="Labutti K."/>
            <person name="Salamov A."/>
            <person name="Andreopoulos B."/>
            <person name="Baker S.E."/>
            <person name="Barry K."/>
            <person name="Bills G."/>
            <person name="Bluhm B.H."/>
            <person name="Cannon C."/>
            <person name="Castanera R."/>
            <person name="Culley D.E."/>
            <person name="Daum C."/>
            <person name="Ezra D."/>
            <person name="Gonzalez J.B."/>
            <person name="Henrissat B."/>
            <person name="Kuo A."/>
            <person name="Liang C."/>
            <person name="Lipzen A."/>
            <person name="Lutzoni F."/>
            <person name="Magnuson J."/>
            <person name="Mondo S."/>
            <person name="Nolan M."/>
            <person name="Ohm R."/>
            <person name="Pangilinan J."/>
            <person name="Park H.-J."/>
            <person name="Ramirez L."/>
            <person name="Alfaro M."/>
            <person name="Sun H."/>
            <person name="Tritt A."/>
            <person name="Yoshinaga Y."/>
            <person name="Zwiers L.-H."/>
            <person name="Turgeon B.G."/>
            <person name="Goodwin S.B."/>
            <person name="Spatafora J.W."/>
            <person name="Crous P.W."/>
            <person name="Grigoriev I.V."/>
        </authorList>
    </citation>
    <scope>NUCLEOTIDE SEQUENCE</scope>
    <source>
        <strain evidence="4 6">CBS 781.70</strain>
    </source>
</reference>
<evidence type="ECO:0008006" key="7">
    <source>
        <dbReference type="Google" id="ProtNLM"/>
    </source>
</evidence>
<comment type="similarity">
    <text evidence="1">Belongs to the fungal fucose-specific lectin family.</text>
</comment>
<dbReference type="GeneID" id="54415402"/>
<reference evidence="6" key="2">
    <citation type="submission" date="2020-04" db="EMBL/GenBank/DDBJ databases">
        <authorList>
            <consortium name="NCBI Genome Project"/>
        </authorList>
    </citation>
    <scope>NUCLEOTIDE SEQUENCE</scope>
    <source>
        <strain evidence="6">CBS 781.70</strain>
    </source>
</reference>
<evidence type="ECO:0000313" key="4">
    <source>
        <dbReference type="EMBL" id="KAF1814283.1"/>
    </source>
</evidence>
<keyword evidence="3" id="KW-1133">Transmembrane helix</keyword>
<dbReference type="Pfam" id="PF07938">
    <property type="entry name" value="Fungal_lectin"/>
    <property type="match status" value="1"/>
</dbReference>